<dbReference type="InterPro" id="IPR019723">
    <property type="entry name" value="Uncharacterised_YfmQ"/>
</dbReference>
<evidence type="ECO:0000313" key="3">
    <source>
        <dbReference type="Proteomes" id="UP000441585"/>
    </source>
</evidence>
<name>A0A6I2M3X4_9BACI</name>
<keyword evidence="1" id="KW-0472">Membrane</keyword>
<dbReference type="RefSeq" id="WP_070878351.1">
    <property type="nucleotide sequence ID" value="NZ_CAJFZX010000002.1"/>
</dbReference>
<reference evidence="2 3" key="1">
    <citation type="submission" date="2019-11" db="EMBL/GenBank/DDBJ databases">
        <title>Bacillus idriensis genome.</title>
        <authorList>
            <person name="Konopka E.N."/>
            <person name="Newman J.D."/>
        </authorList>
    </citation>
    <scope>NUCLEOTIDE SEQUENCE [LARGE SCALE GENOMIC DNA]</scope>
    <source>
        <strain evidence="2 3">DSM 19097</strain>
    </source>
</reference>
<evidence type="ECO:0008006" key="4">
    <source>
        <dbReference type="Google" id="ProtNLM"/>
    </source>
</evidence>
<sequence length="153" mass="17264">MTLAVLISLILMSAIKILMTCLPTFSVDWLISKFEIHSKLSDSNSTVTIDGKSLKGEGKIQVINDFNEAVFLKKYYIYPGSENLFLHPENGGTPIIIDTKRGKKDVRIFIYSYKDRVYVVKRFKKKIAAYSLLSDSLQNRSNSVSEGIVLSSF</sequence>
<dbReference type="Proteomes" id="UP000441585">
    <property type="component" value="Unassembled WGS sequence"/>
</dbReference>
<evidence type="ECO:0000313" key="2">
    <source>
        <dbReference type="EMBL" id="MRX52805.1"/>
    </source>
</evidence>
<gene>
    <name evidence="2" type="ORF">GJU41_02365</name>
</gene>
<evidence type="ECO:0000256" key="1">
    <source>
        <dbReference type="SAM" id="Phobius"/>
    </source>
</evidence>
<accession>A0A6I2M3X4</accession>
<dbReference type="Pfam" id="PF10787">
    <property type="entry name" value="YfmQ"/>
    <property type="match status" value="1"/>
</dbReference>
<keyword evidence="1" id="KW-1133">Transmembrane helix</keyword>
<feature type="transmembrane region" description="Helical" evidence="1">
    <location>
        <begin position="6"/>
        <end position="31"/>
    </location>
</feature>
<comment type="caution">
    <text evidence="2">The sequence shown here is derived from an EMBL/GenBank/DDBJ whole genome shotgun (WGS) entry which is preliminary data.</text>
</comment>
<organism evidence="2 3">
    <name type="scientific">Metabacillus idriensis</name>
    <dbReference type="NCBI Taxonomy" id="324768"/>
    <lineage>
        <taxon>Bacteria</taxon>
        <taxon>Bacillati</taxon>
        <taxon>Bacillota</taxon>
        <taxon>Bacilli</taxon>
        <taxon>Bacillales</taxon>
        <taxon>Bacillaceae</taxon>
        <taxon>Metabacillus</taxon>
    </lineage>
</organism>
<dbReference type="AlphaFoldDB" id="A0A6I2M3X4"/>
<protein>
    <recommendedName>
        <fullName evidence="4">YfmQ family protein</fullName>
    </recommendedName>
</protein>
<keyword evidence="1" id="KW-0812">Transmembrane</keyword>
<proteinExistence type="predicted"/>
<dbReference type="EMBL" id="WKKF01000001">
    <property type="protein sequence ID" value="MRX52805.1"/>
    <property type="molecule type" value="Genomic_DNA"/>
</dbReference>
<keyword evidence="3" id="KW-1185">Reference proteome</keyword>